<evidence type="ECO:0000259" key="5">
    <source>
        <dbReference type="Pfam" id="PF00692"/>
    </source>
</evidence>
<dbReference type="Gene3D" id="2.70.40.10">
    <property type="match status" value="1"/>
</dbReference>
<dbReference type="GO" id="GO:0006226">
    <property type="term" value="P:dUMP biosynthetic process"/>
    <property type="evidence" value="ECO:0007669"/>
    <property type="project" value="InterPro"/>
</dbReference>
<proteinExistence type="inferred from homology"/>
<evidence type="ECO:0000256" key="1">
    <source>
        <dbReference type="ARBA" id="ARBA00006581"/>
    </source>
</evidence>
<dbReference type="GO" id="GO:0000287">
    <property type="term" value="F:magnesium ion binding"/>
    <property type="evidence" value="ECO:0007669"/>
    <property type="project" value="InterPro"/>
</dbReference>
<dbReference type="PANTHER" id="PTHR11241:SF0">
    <property type="entry name" value="DEOXYURIDINE 5'-TRIPHOSPHATE NUCLEOTIDOHYDROLASE"/>
    <property type="match status" value="1"/>
</dbReference>
<dbReference type="EMBL" id="MN739512">
    <property type="protein sequence ID" value="QHT09472.1"/>
    <property type="molecule type" value="Genomic_DNA"/>
</dbReference>
<organism evidence="6">
    <name type="scientific">viral metagenome</name>
    <dbReference type="NCBI Taxonomy" id="1070528"/>
    <lineage>
        <taxon>unclassified sequences</taxon>
        <taxon>metagenomes</taxon>
        <taxon>organismal metagenomes</taxon>
    </lineage>
</organism>
<dbReference type="InterPro" id="IPR036157">
    <property type="entry name" value="dUTPase-like_sf"/>
</dbReference>
<evidence type="ECO:0000256" key="4">
    <source>
        <dbReference type="ARBA" id="ARBA00023080"/>
    </source>
</evidence>
<dbReference type="GO" id="GO:0046081">
    <property type="term" value="P:dUTP catabolic process"/>
    <property type="evidence" value="ECO:0007669"/>
    <property type="project" value="InterPro"/>
</dbReference>
<evidence type="ECO:0000256" key="2">
    <source>
        <dbReference type="ARBA" id="ARBA00012379"/>
    </source>
</evidence>
<dbReference type="InterPro" id="IPR008181">
    <property type="entry name" value="dUTPase"/>
</dbReference>
<evidence type="ECO:0000256" key="3">
    <source>
        <dbReference type="ARBA" id="ARBA00022801"/>
    </source>
</evidence>
<accession>A0A6C0CZ81</accession>
<keyword evidence="3" id="KW-0378">Hydrolase</keyword>
<keyword evidence="4" id="KW-0546">Nucleotide metabolism</keyword>
<dbReference type="EC" id="3.6.1.23" evidence="2"/>
<protein>
    <recommendedName>
        <fullName evidence="2">dUTP diphosphatase</fullName>
        <ecNumber evidence="2">3.6.1.23</ecNumber>
    </recommendedName>
</protein>
<name>A0A6C0CZ81_9ZZZZ</name>
<feature type="domain" description="dUTPase-like" evidence="5">
    <location>
        <begin position="11"/>
        <end position="140"/>
    </location>
</feature>
<dbReference type="AlphaFoldDB" id="A0A6C0CZ81"/>
<comment type="similarity">
    <text evidence="1">Belongs to the dUTPase family.</text>
</comment>
<dbReference type="PANTHER" id="PTHR11241">
    <property type="entry name" value="DEOXYURIDINE 5'-TRIPHOSPHATE NUCLEOTIDOHYDROLASE"/>
    <property type="match status" value="1"/>
</dbReference>
<dbReference type="Pfam" id="PF00692">
    <property type="entry name" value="dUTPase"/>
    <property type="match status" value="1"/>
</dbReference>
<dbReference type="CDD" id="cd07557">
    <property type="entry name" value="trimeric_dUTPase"/>
    <property type="match status" value="1"/>
</dbReference>
<dbReference type="InterPro" id="IPR033704">
    <property type="entry name" value="dUTPase_trimeric"/>
</dbReference>
<reference evidence="6" key="1">
    <citation type="journal article" date="2020" name="Nature">
        <title>Giant virus diversity and host interactions through global metagenomics.</title>
        <authorList>
            <person name="Schulz F."/>
            <person name="Roux S."/>
            <person name="Paez-Espino D."/>
            <person name="Jungbluth S."/>
            <person name="Walsh D.A."/>
            <person name="Denef V.J."/>
            <person name="McMahon K.D."/>
            <person name="Konstantinidis K.T."/>
            <person name="Eloe-Fadrosh E.A."/>
            <person name="Kyrpides N.C."/>
            <person name="Woyke T."/>
        </authorList>
    </citation>
    <scope>NUCLEOTIDE SEQUENCE</scope>
    <source>
        <strain evidence="6">GVMAG-M-3300023174-102</strain>
    </source>
</reference>
<evidence type="ECO:0000313" key="6">
    <source>
        <dbReference type="EMBL" id="QHT09472.1"/>
    </source>
</evidence>
<dbReference type="GO" id="GO:0004170">
    <property type="term" value="F:dUTP diphosphatase activity"/>
    <property type="evidence" value="ECO:0007669"/>
    <property type="project" value="UniProtKB-EC"/>
</dbReference>
<sequence length="142" mass="15738">MKLKVIKLDENAVMPTRAHADDIGYDLTAIGVYKRLSDRTVIYNTGISVKPPSGKYIEILPRSSLTKTGYMLANSVGTIDPGYTGDLLIAVRKIDDSFPDLEVPFTRFQMVMRDAHLYDLEVVTEFAEETKRGSGGFGSTDK</sequence>
<dbReference type="InterPro" id="IPR029054">
    <property type="entry name" value="dUTPase-like"/>
</dbReference>
<dbReference type="SUPFAM" id="SSF51283">
    <property type="entry name" value="dUTPase-like"/>
    <property type="match status" value="1"/>
</dbReference>